<keyword evidence="2" id="KW-1185">Reference proteome</keyword>
<gene>
    <name evidence="1" type="ORF">RY831_26380</name>
</gene>
<name>A0ABU6JGN3_9BURK</name>
<comment type="caution">
    <text evidence="1">The sequence shown here is derived from an EMBL/GenBank/DDBJ whole genome shotgun (WGS) entry which is preliminary data.</text>
</comment>
<reference evidence="1 2" key="1">
    <citation type="submission" date="2023-10" db="EMBL/GenBank/DDBJ databases">
        <title>Noviherbaspirillum sp. CPCC 100848 genome assembly.</title>
        <authorList>
            <person name="Li X.Y."/>
            <person name="Fang X.M."/>
        </authorList>
    </citation>
    <scope>NUCLEOTIDE SEQUENCE [LARGE SCALE GENOMIC DNA]</scope>
    <source>
        <strain evidence="1 2">CPCC 100848</strain>
    </source>
</reference>
<organism evidence="1 2">
    <name type="scientific">Noviherbaspirillum album</name>
    <dbReference type="NCBI Taxonomy" id="3080276"/>
    <lineage>
        <taxon>Bacteria</taxon>
        <taxon>Pseudomonadati</taxon>
        <taxon>Pseudomonadota</taxon>
        <taxon>Betaproteobacteria</taxon>
        <taxon>Burkholderiales</taxon>
        <taxon>Oxalobacteraceae</taxon>
        <taxon>Noviherbaspirillum</taxon>
    </lineage>
</organism>
<protein>
    <submittedName>
        <fullName evidence="1">Uncharacterized protein</fullName>
    </submittedName>
</protein>
<accession>A0ABU6JGN3</accession>
<evidence type="ECO:0000313" key="1">
    <source>
        <dbReference type="EMBL" id="MEC4722698.1"/>
    </source>
</evidence>
<dbReference type="RefSeq" id="WP_326509364.1">
    <property type="nucleotide sequence ID" value="NZ_JAWIIV010000034.1"/>
</dbReference>
<proteinExistence type="predicted"/>
<evidence type="ECO:0000313" key="2">
    <source>
        <dbReference type="Proteomes" id="UP001352263"/>
    </source>
</evidence>
<sequence length="168" mass="18714">MKILTIRWHNGFGSSSYENTLIAHAFQNVQMNGSYRMRPWQLGVASGISCPSTVRKVASSRKPPESGLLPGLARSGPMKGSFISQSNENKYAALHCVEVVFFNSLELHLTSSRKVLGLYCCGTCVRVSQQNSVGLLLKHILHEYVKHRKKVSVLDETFNESVCLVCRK</sequence>
<dbReference type="Proteomes" id="UP001352263">
    <property type="component" value="Unassembled WGS sequence"/>
</dbReference>
<dbReference type="EMBL" id="JAWIIV010000034">
    <property type="protein sequence ID" value="MEC4722698.1"/>
    <property type="molecule type" value="Genomic_DNA"/>
</dbReference>